<evidence type="ECO:0000256" key="4">
    <source>
        <dbReference type="ARBA" id="ARBA00022692"/>
    </source>
</evidence>
<keyword evidence="6 7" id="KW-0998">Cell outer membrane</keyword>
<evidence type="ECO:0000313" key="12">
    <source>
        <dbReference type="Proteomes" id="UP000240572"/>
    </source>
</evidence>
<keyword evidence="3 7" id="KW-1134">Transmembrane beta strand</keyword>
<dbReference type="Pfam" id="PF07715">
    <property type="entry name" value="Plug"/>
    <property type="match status" value="1"/>
</dbReference>
<dbReference type="Pfam" id="PF13620">
    <property type="entry name" value="CarboxypepD_reg"/>
    <property type="match status" value="1"/>
</dbReference>
<dbReference type="PANTHER" id="PTHR40980:SF4">
    <property type="entry name" value="TONB-DEPENDENT RECEPTOR-LIKE BETA-BARREL DOMAIN-CONTAINING PROTEIN"/>
    <property type="match status" value="1"/>
</dbReference>
<keyword evidence="8" id="KW-0732">Signal</keyword>
<dbReference type="InterPro" id="IPR036942">
    <property type="entry name" value="Beta-barrel_TonB_sf"/>
</dbReference>
<gene>
    <name evidence="11" type="ORF">B0I18_102470</name>
</gene>
<dbReference type="InterPro" id="IPR012910">
    <property type="entry name" value="Plug_dom"/>
</dbReference>
<evidence type="ECO:0000256" key="5">
    <source>
        <dbReference type="ARBA" id="ARBA00023136"/>
    </source>
</evidence>
<dbReference type="SUPFAM" id="SSF49464">
    <property type="entry name" value="Carboxypeptidase regulatory domain-like"/>
    <property type="match status" value="1"/>
</dbReference>
<evidence type="ECO:0000256" key="8">
    <source>
        <dbReference type="SAM" id="SignalP"/>
    </source>
</evidence>
<evidence type="ECO:0000256" key="7">
    <source>
        <dbReference type="PROSITE-ProRule" id="PRU01360"/>
    </source>
</evidence>
<feature type="domain" description="Outer membrane protein beta-barrel" evidence="10">
    <location>
        <begin position="381"/>
        <end position="787"/>
    </location>
</feature>
<dbReference type="InterPro" id="IPR008969">
    <property type="entry name" value="CarboxyPept-like_regulatory"/>
</dbReference>
<evidence type="ECO:0000259" key="10">
    <source>
        <dbReference type="Pfam" id="PF14905"/>
    </source>
</evidence>
<comment type="caution">
    <text evidence="11">The sequence shown here is derived from an EMBL/GenBank/DDBJ whole genome shotgun (WGS) entry which is preliminary data.</text>
</comment>
<dbReference type="OrthoDB" id="905812at2"/>
<dbReference type="Gene3D" id="2.170.130.10">
    <property type="entry name" value="TonB-dependent receptor, plug domain"/>
    <property type="match status" value="1"/>
</dbReference>
<name>A0A2P8D8E1_9BACT</name>
<feature type="domain" description="TonB-dependent receptor plug" evidence="9">
    <location>
        <begin position="149"/>
        <end position="229"/>
    </location>
</feature>
<dbReference type="SUPFAM" id="SSF56935">
    <property type="entry name" value="Porins"/>
    <property type="match status" value="1"/>
</dbReference>
<keyword evidence="4 7" id="KW-0812">Transmembrane</keyword>
<feature type="chain" id="PRO_5015161232" evidence="8">
    <location>
        <begin position="26"/>
        <end position="814"/>
    </location>
</feature>
<evidence type="ECO:0000256" key="6">
    <source>
        <dbReference type="ARBA" id="ARBA00023237"/>
    </source>
</evidence>
<accession>A0A2P8D8E1</accession>
<keyword evidence="12" id="KW-1185">Reference proteome</keyword>
<dbReference type="Gene3D" id="2.40.170.20">
    <property type="entry name" value="TonB-dependent receptor, beta-barrel domain"/>
    <property type="match status" value="1"/>
</dbReference>
<evidence type="ECO:0000313" key="11">
    <source>
        <dbReference type="EMBL" id="PSK93500.1"/>
    </source>
</evidence>
<comment type="similarity">
    <text evidence="7">Belongs to the TonB-dependent receptor family.</text>
</comment>
<dbReference type="Proteomes" id="UP000240572">
    <property type="component" value="Unassembled WGS sequence"/>
</dbReference>
<dbReference type="PROSITE" id="PS52016">
    <property type="entry name" value="TONB_DEPENDENT_REC_3"/>
    <property type="match status" value="1"/>
</dbReference>
<protein>
    <submittedName>
        <fullName evidence="11">Outer membrane receptor protein involved in Fe transport</fullName>
    </submittedName>
</protein>
<evidence type="ECO:0000256" key="1">
    <source>
        <dbReference type="ARBA" id="ARBA00004571"/>
    </source>
</evidence>
<keyword evidence="11" id="KW-0675">Receptor</keyword>
<dbReference type="EMBL" id="PYGD01000002">
    <property type="protein sequence ID" value="PSK93500.1"/>
    <property type="molecule type" value="Genomic_DNA"/>
</dbReference>
<reference evidence="11 12" key="1">
    <citation type="submission" date="2018-03" db="EMBL/GenBank/DDBJ databases">
        <title>Genomic Encyclopedia of Type Strains, Phase III (KMG-III): the genomes of soil and plant-associated and newly described type strains.</title>
        <authorList>
            <person name="Whitman W."/>
        </authorList>
    </citation>
    <scope>NUCLEOTIDE SEQUENCE [LARGE SCALE GENOMIC DNA]</scope>
    <source>
        <strain evidence="11 12">CGMCC 1.12700</strain>
    </source>
</reference>
<proteinExistence type="inferred from homology"/>
<dbReference type="InterPro" id="IPR037066">
    <property type="entry name" value="Plug_dom_sf"/>
</dbReference>
<dbReference type="Pfam" id="PF14905">
    <property type="entry name" value="OMP_b-brl_3"/>
    <property type="match status" value="1"/>
</dbReference>
<dbReference type="RefSeq" id="WP_106522494.1">
    <property type="nucleotide sequence ID" value="NZ_PYGD01000002.1"/>
</dbReference>
<dbReference type="PANTHER" id="PTHR40980">
    <property type="entry name" value="PLUG DOMAIN-CONTAINING PROTEIN"/>
    <property type="match status" value="1"/>
</dbReference>
<dbReference type="InterPro" id="IPR041700">
    <property type="entry name" value="OMP_b-brl_3"/>
</dbReference>
<dbReference type="GO" id="GO:0009279">
    <property type="term" value="C:cell outer membrane"/>
    <property type="evidence" value="ECO:0007669"/>
    <property type="project" value="UniProtKB-SubCell"/>
</dbReference>
<evidence type="ECO:0000259" key="9">
    <source>
        <dbReference type="Pfam" id="PF07715"/>
    </source>
</evidence>
<organism evidence="11 12">
    <name type="scientific">Taibaiella chishuiensis</name>
    <dbReference type="NCBI Taxonomy" id="1434707"/>
    <lineage>
        <taxon>Bacteria</taxon>
        <taxon>Pseudomonadati</taxon>
        <taxon>Bacteroidota</taxon>
        <taxon>Chitinophagia</taxon>
        <taxon>Chitinophagales</taxon>
        <taxon>Chitinophagaceae</taxon>
        <taxon>Taibaiella</taxon>
    </lineage>
</organism>
<dbReference type="InterPro" id="IPR039426">
    <property type="entry name" value="TonB-dep_rcpt-like"/>
</dbReference>
<sequence>MLQPIILKPALLLGFLLLFTRLAQAQALQPADTGRYTLSGRVADAADHSPIELATVSLLSGGRIIGAATTGLDGRFVLHFPRTENAVLTVSYLGYEPYSASLPAGSDTISIRLKSSARTLNQVEISARKKTVHYKSDRLVYDATADIGNKAGSAADVLRKVPMLTVGSDGDLRMRGNTNIKVLLNGAPSGIIAKNIKDALKMIPASSIRSVEVITSPSAKYEAEGAAGIINIITKKPVAGRNGSIDLGGGNLEQSVNAMYSQSGEHFDFSLNTTANAARQRQVSSLHRTTLLEGIPVGKLVQDNETTEKDRGLYANMGLTFRPDTSHKLSTELSYWYGDWPAQNALYNDYTDRYSRSAYRQSGKQTNAVHYYELSLRYEQQFKRKKQALQMLGQGSYTAERSGYNTVQTDLSGAGLLQEQSPNQGKTLEFNLQADYTQPLDKNGKSILETGLKIKTTDANSRYTVFNNQGAPGSDQLAEVPSRANEMHYYSHILAGYLGLGWEPGANWSFRPGIRLEQTLLGGDFKSTTPSFRSRFTDWVPGILIAKKINDHHDLKLGYTERIRRPWIWDLNPYTNATDPRNLSSGNPQLQPERIRTLEFGHNYAAESGFNLNSSIYFSATGNAIESLTTTDSSGVSRTRPGNIASNKRLGGNVNTSLDLTRNWTANGGLELYYAWFKSEALRLGNRNVFYAFNLNTSYSLPAQYSIQVSGDYGNGFLTLQGRYTAAWSYRFSIQKEFADHKASLVLTVSNPFRTSMPQQYTAADPSFNSITYNHYYNRSVHLSFSWKFGAGKQAEEREDKAAPEMESRSHKRR</sequence>
<comment type="subcellular location">
    <subcellularLocation>
        <location evidence="1 7">Cell outer membrane</location>
        <topology evidence="1 7">Multi-pass membrane protein</topology>
    </subcellularLocation>
</comment>
<keyword evidence="5 7" id="KW-0472">Membrane</keyword>
<evidence type="ECO:0000256" key="2">
    <source>
        <dbReference type="ARBA" id="ARBA00022448"/>
    </source>
</evidence>
<keyword evidence="2 7" id="KW-0813">Transport</keyword>
<evidence type="ECO:0000256" key="3">
    <source>
        <dbReference type="ARBA" id="ARBA00022452"/>
    </source>
</evidence>
<dbReference type="AlphaFoldDB" id="A0A2P8D8E1"/>
<feature type="signal peptide" evidence="8">
    <location>
        <begin position="1"/>
        <end position="25"/>
    </location>
</feature>
<dbReference type="Gene3D" id="2.60.40.1120">
    <property type="entry name" value="Carboxypeptidase-like, regulatory domain"/>
    <property type="match status" value="1"/>
</dbReference>